<evidence type="ECO:0000313" key="3">
    <source>
        <dbReference type="Proteomes" id="UP000202547"/>
    </source>
</evidence>
<sequence length="45" mass="4906">IDYKFLAGFSSGLLAAIPVTVVGLYFVYLKISSHVRAIVNEYGRG</sequence>
<accession>A0A7T1C3V3</accession>
<dbReference type="KEGG" id="vg:26625454"/>
<proteinExistence type="predicted"/>
<feature type="transmembrane region" description="Helical" evidence="1">
    <location>
        <begin position="6"/>
        <end position="28"/>
    </location>
</feature>
<dbReference type="GeneID" id="26625454"/>
<evidence type="ECO:0000313" key="2">
    <source>
        <dbReference type="EMBL" id="QPM98564.1"/>
    </source>
</evidence>
<organism evidence="2 3">
    <name type="scientific">Phasey bean mild yellows virus</name>
    <dbReference type="NCBI Taxonomy" id="1756832"/>
    <lineage>
        <taxon>Viruses</taxon>
        <taxon>Riboviria</taxon>
        <taxon>Orthornavirae</taxon>
        <taxon>Pisuviricota</taxon>
        <taxon>Pisoniviricetes</taxon>
        <taxon>Sobelivirales</taxon>
        <taxon>Solemoviridae</taxon>
        <taxon>Polerovirus</taxon>
        <taxon>Polerovirus PBMYV</taxon>
    </lineage>
</organism>
<keyword evidence="1" id="KW-1133">Transmembrane helix</keyword>
<feature type="non-terminal residue" evidence="2">
    <location>
        <position position="1"/>
    </location>
</feature>
<keyword evidence="1" id="KW-0472">Membrane</keyword>
<keyword evidence="3" id="KW-1185">Reference proteome</keyword>
<name>A0A7T1C3V3_9VIRU</name>
<reference evidence="2 3" key="1">
    <citation type="journal article" date="2016" name="Genome Announc.">
        <title>Two Complete Genome Sequences of Phasey Bean Mild Yellows Virus, a Novel Member of the Luteoviridae from Australia.</title>
        <authorList>
            <person name="Sharman M."/>
            <person name="Kehoe M."/>
            <person name="Coutts B."/>
            <person name="van Leur J."/>
            <person name="Filardo F."/>
            <person name="Thomas J."/>
        </authorList>
    </citation>
    <scope>NUCLEOTIDE SEQUENCE [LARGE SCALE GENOMIC DNA]</scope>
    <source>
        <strain evidence="2">NSWCP15</strain>
    </source>
</reference>
<protein>
    <submittedName>
        <fullName evidence="2">P3a protein</fullName>
    </submittedName>
</protein>
<dbReference type="EMBL" id="KT962999">
    <property type="protein sequence ID" value="QPM98564.1"/>
    <property type="molecule type" value="Genomic_RNA"/>
</dbReference>
<keyword evidence="1" id="KW-0812">Transmembrane</keyword>
<dbReference type="Proteomes" id="UP000202547">
    <property type="component" value="Segment"/>
</dbReference>
<evidence type="ECO:0000256" key="1">
    <source>
        <dbReference type="SAM" id="Phobius"/>
    </source>
</evidence>
<dbReference type="RefSeq" id="YP_009976130.1">
    <property type="nucleotide sequence ID" value="NC_028793.2"/>
</dbReference>